<comment type="caution">
    <text evidence="1">The sequence shown here is derived from an EMBL/GenBank/DDBJ whole genome shotgun (WGS) entry which is preliminary data.</text>
</comment>
<dbReference type="Gene3D" id="3.40.50.720">
    <property type="entry name" value="NAD(P)-binding Rossmann-like Domain"/>
    <property type="match status" value="1"/>
</dbReference>
<dbReference type="PANTHER" id="PTHR43431">
    <property type="entry name" value="OXIDOREDUCTASE, SHORT CHAIN DEHYDROGENASE/REDUCTASE FAMILY (AFU_ORTHOLOGUE AFUA_5G14000)"/>
    <property type="match status" value="1"/>
</dbReference>
<dbReference type="RefSeq" id="WP_137480149.1">
    <property type="nucleotide sequence ID" value="NZ_SZZP01000013.1"/>
</dbReference>
<dbReference type="PANTHER" id="PTHR43431:SF1">
    <property type="entry name" value="OS08G0476300 PROTEIN"/>
    <property type="match status" value="1"/>
</dbReference>
<sequence length="224" mass="23903">MKTFLSIGAGPGIGFATAERFAREGFQVVLAARSVARTQELAERLIKKGYKADARQVDSSDPKSIAELVAEVQKQHGSIDVLHYNAASARKATLSEQPRDSFNDDLAVNIGGALVAAQAVAPKMEEQKSGAIFLTGGGFALAPHPDYLSVSIGKAGIRALALGLFEPFREKGIHVATVTVCTLVSPESKEASAVAEHFWRLYSQPQDSWTVETSYVPAAHEHAA</sequence>
<dbReference type="GO" id="GO:0019290">
    <property type="term" value="P:siderophore biosynthetic process"/>
    <property type="evidence" value="ECO:0007669"/>
    <property type="project" value="InterPro"/>
</dbReference>
<evidence type="ECO:0000313" key="2">
    <source>
        <dbReference type="Proteomes" id="UP000305095"/>
    </source>
</evidence>
<gene>
    <name evidence="1" type="ORF">FDV58_22320</name>
</gene>
<dbReference type="Proteomes" id="UP000305095">
    <property type="component" value="Unassembled WGS sequence"/>
</dbReference>
<dbReference type="Pfam" id="PF00106">
    <property type="entry name" value="adh_short"/>
    <property type="match status" value="1"/>
</dbReference>
<dbReference type="AlphaFoldDB" id="A0A4U6RW21"/>
<name>A0A4U6RW21_BRAEL</name>
<protein>
    <submittedName>
        <fullName evidence="1">SDR family NAD(P)-dependent oxidoreductase</fullName>
    </submittedName>
</protein>
<reference evidence="1 2" key="1">
    <citation type="submission" date="2019-05" db="EMBL/GenBank/DDBJ databases">
        <title>Draft Genome of Bradyrhizobium elkanii strain SEMIA 938, Used in Commercial Inoculants for Lupinus spp. in Brazil.</title>
        <authorList>
            <person name="Hungria M."/>
            <person name="Delamuta J.R.M."/>
            <person name="Ribeiro R.A."/>
            <person name="Nogueira M.A."/>
        </authorList>
    </citation>
    <scope>NUCLEOTIDE SEQUENCE [LARGE SCALE GENOMIC DNA]</scope>
    <source>
        <strain evidence="1 2">Semia 938</strain>
    </source>
</reference>
<organism evidence="1 2">
    <name type="scientific">Bradyrhizobium elkanii</name>
    <dbReference type="NCBI Taxonomy" id="29448"/>
    <lineage>
        <taxon>Bacteria</taxon>
        <taxon>Pseudomonadati</taxon>
        <taxon>Pseudomonadota</taxon>
        <taxon>Alphaproteobacteria</taxon>
        <taxon>Hyphomicrobiales</taxon>
        <taxon>Nitrobacteraceae</taxon>
        <taxon>Bradyrhizobium</taxon>
    </lineage>
</organism>
<dbReference type="GO" id="GO:0008667">
    <property type="term" value="F:2,3-dihydro-2,3-dihydroxybenzoate dehydrogenase activity"/>
    <property type="evidence" value="ECO:0007669"/>
    <property type="project" value="InterPro"/>
</dbReference>
<dbReference type="SUPFAM" id="SSF51735">
    <property type="entry name" value="NAD(P)-binding Rossmann-fold domains"/>
    <property type="match status" value="1"/>
</dbReference>
<dbReference type="InterPro" id="IPR036291">
    <property type="entry name" value="NAD(P)-bd_dom_sf"/>
</dbReference>
<dbReference type="PRINTS" id="PR01397">
    <property type="entry name" value="DHBDHDRGNASE"/>
</dbReference>
<accession>A0A4U6RW21</accession>
<dbReference type="EMBL" id="SZZP01000013">
    <property type="protein sequence ID" value="TKV79367.1"/>
    <property type="molecule type" value="Genomic_DNA"/>
</dbReference>
<dbReference type="InterPro" id="IPR002347">
    <property type="entry name" value="SDR_fam"/>
</dbReference>
<proteinExistence type="predicted"/>
<dbReference type="InterPro" id="IPR003560">
    <property type="entry name" value="DHB_DH"/>
</dbReference>
<evidence type="ECO:0000313" key="1">
    <source>
        <dbReference type="EMBL" id="TKV79367.1"/>
    </source>
</evidence>